<organism evidence="2 3">
    <name type="scientific">Nocardioides immobilis</name>
    <dbReference type="NCBI Taxonomy" id="2049295"/>
    <lineage>
        <taxon>Bacteria</taxon>
        <taxon>Bacillati</taxon>
        <taxon>Actinomycetota</taxon>
        <taxon>Actinomycetes</taxon>
        <taxon>Propionibacteriales</taxon>
        <taxon>Nocardioidaceae</taxon>
        <taxon>Nocardioides</taxon>
    </lineage>
</organism>
<feature type="transmembrane region" description="Helical" evidence="1">
    <location>
        <begin position="174"/>
        <end position="194"/>
    </location>
</feature>
<name>A0A417Y6H4_9ACTN</name>
<keyword evidence="1" id="KW-0472">Membrane</keyword>
<dbReference type="OrthoDB" id="3820798at2"/>
<keyword evidence="1" id="KW-0812">Transmembrane</keyword>
<keyword evidence="1" id="KW-1133">Transmembrane helix</keyword>
<feature type="transmembrane region" description="Helical" evidence="1">
    <location>
        <begin position="59"/>
        <end position="82"/>
    </location>
</feature>
<dbReference type="RefSeq" id="WP_118922839.1">
    <property type="nucleotide sequence ID" value="NZ_QXGH01000010.1"/>
</dbReference>
<dbReference type="AlphaFoldDB" id="A0A417Y6H4"/>
<comment type="caution">
    <text evidence="2">The sequence shown here is derived from an EMBL/GenBank/DDBJ whole genome shotgun (WGS) entry which is preliminary data.</text>
</comment>
<accession>A0A417Y6H4</accession>
<evidence type="ECO:0000313" key="3">
    <source>
        <dbReference type="Proteomes" id="UP000283644"/>
    </source>
</evidence>
<evidence type="ECO:0000313" key="2">
    <source>
        <dbReference type="EMBL" id="RHW28121.1"/>
    </source>
</evidence>
<feature type="transmembrane region" description="Helical" evidence="1">
    <location>
        <begin position="94"/>
        <end position="119"/>
    </location>
</feature>
<sequence>MRPDKSRIELACAWAGVVFLATYLIFFLAVAQWIPPHPPSWSADRVAELYQDHTTGIRIGQIGAMFASFLLFPLWALISTHIARIELARGRMPLLALIQFGCAALLQVFFVLCSMLWLVAAFRPGLSPETLRVLHDAGWLMFVMMAPGYLILMICIGSAAFIDRSPDPVIPRWAGYFHLWVGLAGLGGSLAVFFKDGPFAWNGAVGFYIPVAVFAAWLVVITRLLHRRAVRGEVAGHEASLEATAEPAPV</sequence>
<feature type="transmembrane region" description="Helical" evidence="1">
    <location>
        <begin position="200"/>
        <end position="221"/>
    </location>
</feature>
<keyword evidence="3" id="KW-1185">Reference proteome</keyword>
<proteinExistence type="predicted"/>
<feature type="transmembrane region" description="Helical" evidence="1">
    <location>
        <begin position="139"/>
        <end position="162"/>
    </location>
</feature>
<gene>
    <name evidence="2" type="ORF">D0Z08_03765</name>
</gene>
<dbReference type="EMBL" id="QXGH01000010">
    <property type="protein sequence ID" value="RHW28121.1"/>
    <property type="molecule type" value="Genomic_DNA"/>
</dbReference>
<protein>
    <recommendedName>
        <fullName evidence="4">DUF4386 domain-containing protein</fullName>
    </recommendedName>
</protein>
<reference evidence="2 3" key="1">
    <citation type="submission" date="2018-09" db="EMBL/GenBank/DDBJ databases">
        <title>Genome sequencing of Nocardioides immobilis CCTCC AB 2017083 for comparison to Nocardioides silvaticus.</title>
        <authorList>
            <person name="Li C."/>
            <person name="Wang G."/>
        </authorList>
    </citation>
    <scope>NUCLEOTIDE SEQUENCE [LARGE SCALE GENOMIC DNA]</scope>
    <source>
        <strain evidence="2 3">CCTCC AB 2017083</strain>
    </source>
</reference>
<dbReference type="Proteomes" id="UP000283644">
    <property type="component" value="Unassembled WGS sequence"/>
</dbReference>
<feature type="transmembrane region" description="Helical" evidence="1">
    <location>
        <begin position="12"/>
        <end position="34"/>
    </location>
</feature>
<evidence type="ECO:0000256" key="1">
    <source>
        <dbReference type="SAM" id="Phobius"/>
    </source>
</evidence>
<evidence type="ECO:0008006" key="4">
    <source>
        <dbReference type="Google" id="ProtNLM"/>
    </source>
</evidence>